<organism evidence="1">
    <name type="scientific">marine sediment metagenome</name>
    <dbReference type="NCBI Taxonomy" id="412755"/>
    <lineage>
        <taxon>unclassified sequences</taxon>
        <taxon>metagenomes</taxon>
        <taxon>ecological metagenomes</taxon>
    </lineage>
</organism>
<gene>
    <name evidence="1" type="ORF">LCGC14_2511600</name>
</gene>
<reference evidence="1" key="1">
    <citation type="journal article" date="2015" name="Nature">
        <title>Complex archaea that bridge the gap between prokaryotes and eukaryotes.</title>
        <authorList>
            <person name="Spang A."/>
            <person name="Saw J.H."/>
            <person name="Jorgensen S.L."/>
            <person name="Zaremba-Niedzwiedzka K."/>
            <person name="Martijn J."/>
            <person name="Lind A.E."/>
            <person name="van Eijk R."/>
            <person name="Schleper C."/>
            <person name="Guy L."/>
            <person name="Ettema T.J."/>
        </authorList>
    </citation>
    <scope>NUCLEOTIDE SEQUENCE</scope>
</reference>
<dbReference type="AlphaFoldDB" id="A0A0F9AYZ6"/>
<proteinExistence type="predicted"/>
<evidence type="ECO:0000313" key="1">
    <source>
        <dbReference type="EMBL" id="KKL14844.1"/>
    </source>
</evidence>
<dbReference type="EMBL" id="LAZR01040296">
    <property type="protein sequence ID" value="KKL14844.1"/>
    <property type="molecule type" value="Genomic_DNA"/>
</dbReference>
<name>A0A0F9AYZ6_9ZZZZ</name>
<accession>A0A0F9AYZ6</accession>
<comment type="caution">
    <text evidence="1">The sequence shown here is derived from an EMBL/GenBank/DDBJ whole genome shotgun (WGS) entry which is preliminary data.</text>
</comment>
<sequence>MIACVICVVYRGITTRDLFETQEDLNEHLVAVHHFTITDDDSGIDLVDE</sequence>
<protein>
    <submittedName>
        <fullName evidence="1">Uncharacterized protein</fullName>
    </submittedName>
</protein>